<name>A0A183GF83_HELPZ</name>
<dbReference type="AlphaFoldDB" id="A0A183GF83"/>
<dbReference type="EMBL" id="UZAH01032648">
    <property type="protein sequence ID" value="VDP23048.1"/>
    <property type="molecule type" value="Genomic_DNA"/>
</dbReference>
<keyword evidence="2" id="KW-1185">Reference proteome</keyword>
<evidence type="ECO:0000313" key="2">
    <source>
        <dbReference type="Proteomes" id="UP000050761"/>
    </source>
</evidence>
<evidence type="ECO:0000313" key="3">
    <source>
        <dbReference type="WBParaSite" id="HPBE_0002104101-mRNA-1"/>
    </source>
</evidence>
<reference evidence="3" key="2">
    <citation type="submission" date="2019-09" db="UniProtKB">
        <authorList>
            <consortium name="WormBaseParasite"/>
        </authorList>
    </citation>
    <scope>IDENTIFICATION</scope>
</reference>
<reference evidence="1 2" key="1">
    <citation type="submission" date="2018-11" db="EMBL/GenBank/DDBJ databases">
        <authorList>
            <consortium name="Pathogen Informatics"/>
        </authorList>
    </citation>
    <scope>NUCLEOTIDE SEQUENCE [LARGE SCALE GENOMIC DNA]</scope>
</reference>
<dbReference type="OrthoDB" id="5892328at2759"/>
<accession>A0A3P8CP72</accession>
<accession>A0A183GF83</accession>
<organism evidence="2 3">
    <name type="scientific">Heligmosomoides polygyrus</name>
    <name type="common">Parasitic roundworm</name>
    <dbReference type="NCBI Taxonomy" id="6339"/>
    <lineage>
        <taxon>Eukaryota</taxon>
        <taxon>Metazoa</taxon>
        <taxon>Ecdysozoa</taxon>
        <taxon>Nematoda</taxon>
        <taxon>Chromadorea</taxon>
        <taxon>Rhabditida</taxon>
        <taxon>Rhabditina</taxon>
        <taxon>Rhabditomorpha</taxon>
        <taxon>Strongyloidea</taxon>
        <taxon>Heligmosomidae</taxon>
        <taxon>Heligmosomoides</taxon>
    </lineage>
</organism>
<dbReference type="Proteomes" id="UP000050761">
    <property type="component" value="Unassembled WGS sequence"/>
</dbReference>
<evidence type="ECO:0000313" key="1">
    <source>
        <dbReference type="EMBL" id="VDP23048.1"/>
    </source>
</evidence>
<sequence>MRELEDMGLWDRSIRDSTHVELRGDDSLTCFGRVHDAALFLTAFAASDRPMTLIKQEAWSAGCEYLRNKVTGTGCYGYLMRSLGTCLSNPLENESRHDISARLKALHAQFATLLRRGADCGGTLTLWMVVKHYWGCYKRWDPSGGYEGEPQRLPEGWLTGDEGDGGLGLVFHPTSRQR</sequence>
<protein>
    <submittedName>
        <fullName evidence="1 3">Uncharacterized protein</fullName>
    </submittedName>
</protein>
<dbReference type="WBParaSite" id="HPBE_0002104101-mRNA-1">
    <property type="protein sequence ID" value="HPBE_0002104101-mRNA-1"/>
    <property type="gene ID" value="HPBE_0002104101"/>
</dbReference>
<gene>
    <name evidence="1" type="ORF">HPBE_LOCUS21040</name>
</gene>
<proteinExistence type="predicted"/>